<organism evidence="2 3">
    <name type="scientific">Schizopora paradoxa</name>
    <dbReference type="NCBI Taxonomy" id="27342"/>
    <lineage>
        <taxon>Eukaryota</taxon>
        <taxon>Fungi</taxon>
        <taxon>Dikarya</taxon>
        <taxon>Basidiomycota</taxon>
        <taxon>Agaricomycotina</taxon>
        <taxon>Agaricomycetes</taxon>
        <taxon>Hymenochaetales</taxon>
        <taxon>Schizoporaceae</taxon>
        <taxon>Schizopora</taxon>
    </lineage>
</organism>
<proteinExistence type="predicted"/>
<feature type="transmembrane region" description="Helical" evidence="1">
    <location>
        <begin position="62"/>
        <end position="82"/>
    </location>
</feature>
<dbReference type="AlphaFoldDB" id="A0A0H2RV51"/>
<dbReference type="InParanoid" id="A0A0H2RV51"/>
<dbReference type="Proteomes" id="UP000053477">
    <property type="component" value="Unassembled WGS sequence"/>
</dbReference>
<keyword evidence="1" id="KW-1133">Transmembrane helix</keyword>
<accession>A0A0H2RV51</accession>
<name>A0A0H2RV51_9AGAM</name>
<protein>
    <submittedName>
        <fullName evidence="2">Uncharacterized protein</fullName>
    </submittedName>
</protein>
<evidence type="ECO:0000313" key="2">
    <source>
        <dbReference type="EMBL" id="KLO15729.1"/>
    </source>
</evidence>
<evidence type="ECO:0000256" key="1">
    <source>
        <dbReference type="SAM" id="Phobius"/>
    </source>
</evidence>
<keyword evidence="3" id="KW-1185">Reference proteome</keyword>
<keyword evidence="1" id="KW-0812">Transmembrane</keyword>
<evidence type="ECO:0000313" key="3">
    <source>
        <dbReference type="Proteomes" id="UP000053477"/>
    </source>
</evidence>
<dbReference type="EMBL" id="KQ085925">
    <property type="protein sequence ID" value="KLO15729.1"/>
    <property type="molecule type" value="Genomic_DNA"/>
</dbReference>
<reference evidence="2 3" key="1">
    <citation type="submission" date="2015-04" db="EMBL/GenBank/DDBJ databases">
        <title>Complete genome sequence of Schizopora paradoxa KUC8140, a cosmopolitan wood degrader in East Asia.</title>
        <authorList>
            <consortium name="DOE Joint Genome Institute"/>
            <person name="Min B."/>
            <person name="Park H."/>
            <person name="Jang Y."/>
            <person name="Kim J.-J."/>
            <person name="Kim K.H."/>
            <person name="Pangilinan J."/>
            <person name="Lipzen A."/>
            <person name="Riley R."/>
            <person name="Grigoriev I.V."/>
            <person name="Spatafora J.W."/>
            <person name="Choi I.-G."/>
        </authorList>
    </citation>
    <scope>NUCLEOTIDE SEQUENCE [LARGE SCALE GENOMIC DNA]</scope>
    <source>
        <strain evidence="2 3">KUC8140</strain>
    </source>
</reference>
<keyword evidence="1" id="KW-0472">Membrane</keyword>
<gene>
    <name evidence="2" type="ORF">SCHPADRAFT_247374</name>
</gene>
<sequence length="110" mass="12363">MHSVRPVQACKAKNVHPCAVCKRLHRKVSATVVTRAKAVNAPKQLSIVSAANRRMFSPRCQLYSRSITITPWILILSTWVFGNRVTSPCTRCFLVQRLNIGVFIAITSKR</sequence>